<dbReference type="InterPro" id="IPR018376">
    <property type="entry name" value="Enoyl-CoA_hyd/isom_CS"/>
</dbReference>
<dbReference type="GO" id="GO:0016829">
    <property type="term" value="F:lyase activity"/>
    <property type="evidence" value="ECO:0007669"/>
    <property type="project" value="UniProtKB-KW"/>
</dbReference>
<dbReference type="Proteomes" id="UP000199452">
    <property type="component" value="Unassembled WGS sequence"/>
</dbReference>
<organism evidence="4 5">
    <name type="scientific">Williamwhitmania taraxaci</name>
    <dbReference type="NCBI Taxonomy" id="1640674"/>
    <lineage>
        <taxon>Bacteria</taxon>
        <taxon>Pseudomonadati</taxon>
        <taxon>Bacteroidota</taxon>
        <taxon>Bacteroidia</taxon>
        <taxon>Bacteroidales</taxon>
        <taxon>Williamwhitmaniaceae</taxon>
        <taxon>Williamwhitmania</taxon>
    </lineage>
</organism>
<dbReference type="SUPFAM" id="SSF52096">
    <property type="entry name" value="ClpP/crotonase"/>
    <property type="match status" value="1"/>
</dbReference>
<evidence type="ECO:0000256" key="2">
    <source>
        <dbReference type="ARBA" id="ARBA00023239"/>
    </source>
</evidence>
<dbReference type="AlphaFoldDB" id="A0A1G6IDY2"/>
<dbReference type="STRING" id="1640674.SAMN05216323_101561"/>
<dbReference type="Pfam" id="PF00378">
    <property type="entry name" value="ECH_1"/>
    <property type="match status" value="1"/>
</dbReference>
<dbReference type="PANTHER" id="PTHR11941:SF54">
    <property type="entry name" value="ENOYL-COA HYDRATASE, MITOCHONDRIAL"/>
    <property type="match status" value="1"/>
</dbReference>
<name>A0A1G6IDY2_9BACT</name>
<dbReference type="CDD" id="cd06558">
    <property type="entry name" value="crotonase-like"/>
    <property type="match status" value="1"/>
</dbReference>
<keyword evidence="5" id="KW-1185">Reference proteome</keyword>
<reference evidence="4 5" key="1">
    <citation type="submission" date="2016-09" db="EMBL/GenBank/DDBJ databases">
        <authorList>
            <person name="Capua I."/>
            <person name="De Benedictis P."/>
            <person name="Joannis T."/>
            <person name="Lombin L.H."/>
            <person name="Cattoli G."/>
        </authorList>
    </citation>
    <scope>NUCLEOTIDE SEQUENCE [LARGE SCALE GENOMIC DNA]</scope>
    <source>
        <strain evidence="4 5">A7P-90m</strain>
    </source>
</reference>
<dbReference type="OrthoDB" id="9775794at2"/>
<comment type="similarity">
    <text evidence="1 3">Belongs to the enoyl-CoA hydratase/isomerase family.</text>
</comment>
<dbReference type="Gene3D" id="3.90.226.10">
    <property type="entry name" value="2-enoyl-CoA Hydratase, Chain A, domain 1"/>
    <property type="match status" value="1"/>
</dbReference>
<dbReference type="FunFam" id="3.90.226.10:FF:000009">
    <property type="entry name" value="Carnitinyl-CoA dehydratase"/>
    <property type="match status" value="1"/>
</dbReference>
<accession>A0A1G6IDY2</accession>
<sequence length="253" mass="27316">MEYQILHPSVTDGVMVLTISRPQALNALNSLFFTEMDHLLSHLPQEVKIMVITGEGKAFVAGADISEMVDKSQAEGEAFSLAGQAVFRKIEQLSIPVIAAVNGYALGGGCELAMACDFRIASTLATFGQPEVNLGIIPGYAGTQRMSRLIGKGNALYLMMTATMISADEALRMGLVQKVVAPELLMEETLKIAKTILSKGPTATKLVKEVVNLGLAMDFDAASKQEAQRFGSLFKNEGEVGMRAFLEKRKPTW</sequence>
<dbReference type="PROSITE" id="PS00166">
    <property type="entry name" value="ENOYL_COA_HYDRATASE"/>
    <property type="match status" value="1"/>
</dbReference>
<dbReference type="GO" id="GO:0006635">
    <property type="term" value="P:fatty acid beta-oxidation"/>
    <property type="evidence" value="ECO:0007669"/>
    <property type="project" value="TreeGrafter"/>
</dbReference>
<dbReference type="EMBL" id="FMYP01000015">
    <property type="protein sequence ID" value="SDC04701.1"/>
    <property type="molecule type" value="Genomic_DNA"/>
</dbReference>
<protein>
    <submittedName>
        <fullName evidence="4">Enoyl-CoA hydratase</fullName>
    </submittedName>
</protein>
<proteinExistence type="inferred from homology"/>
<dbReference type="RefSeq" id="WP_092436905.1">
    <property type="nucleotide sequence ID" value="NZ_FMYP01000015.1"/>
</dbReference>
<evidence type="ECO:0000313" key="5">
    <source>
        <dbReference type="Proteomes" id="UP000199452"/>
    </source>
</evidence>
<evidence type="ECO:0000256" key="3">
    <source>
        <dbReference type="RuleBase" id="RU003707"/>
    </source>
</evidence>
<evidence type="ECO:0000313" key="4">
    <source>
        <dbReference type="EMBL" id="SDC04701.1"/>
    </source>
</evidence>
<dbReference type="InterPro" id="IPR001753">
    <property type="entry name" value="Enoyl-CoA_hydra/iso"/>
</dbReference>
<gene>
    <name evidence="4" type="ORF">SAMN05216323_101561</name>
</gene>
<dbReference type="InterPro" id="IPR029045">
    <property type="entry name" value="ClpP/crotonase-like_dom_sf"/>
</dbReference>
<evidence type="ECO:0000256" key="1">
    <source>
        <dbReference type="ARBA" id="ARBA00005254"/>
    </source>
</evidence>
<keyword evidence="2" id="KW-0456">Lyase</keyword>
<dbReference type="PANTHER" id="PTHR11941">
    <property type="entry name" value="ENOYL-COA HYDRATASE-RELATED"/>
    <property type="match status" value="1"/>
</dbReference>